<keyword evidence="3" id="KW-1185">Reference proteome</keyword>
<dbReference type="Gramene" id="PNT62985">
    <property type="protein sequence ID" value="PNT62985"/>
    <property type="gene ID" value="BRADI_4g10241v3"/>
</dbReference>
<proteinExistence type="predicted"/>
<name>A0A2K2CLT4_BRADI</name>
<accession>A0A2K2CLT4</accession>
<dbReference type="AlphaFoldDB" id="A0A2K2CLT4"/>
<evidence type="ECO:0008006" key="4">
    <source>
        <dbReference type="Google" id="ProtNLM"/>
    </source>
</evidence>
<reference evidence="1 2" key="1">
    <citation type="journal article" date="2010" name="Nature">
        <title>Genome sequencing and analysis of the model grass Brachypodium distachyon.</title>
        <authorList>
            <consortium name="International Brachypodium Initiative"/>
        </authorList>
    </citation>
    <scope>NUCLEOTIDE SEQUENCE [LARGE SCALE GENOMIC DNA]</scope>
    <source>
        <strain evidence="1 2">Bd21</strain>
    </source>
</reference>
<dbReference type="PANTHER" id="PTHR32133:SF134">
    <property type="entry name" value="OS05G0320100 PROTEIN"/>
    <property type="match status" value="1"/>
</dbReference>
<dbReference type="OrthoDB" id="694388at2759"/>
<dbReference type="EMBL" id="CM000883">
    <property type="protein sequence ID" value="PNT62985.1"/>
    <property type="molecule type" value="Genomic_DNA"/>
</dbReference>
<reference evidence="2" key="3">
    <citation type="submission" date="2018-08" db="UniProtKB">
        <authorList>
            <consortium name="EnsemblPlants"/>
        </authorList>
    </citation>
    <scope>IDENTIFICATION</scope>
    <source>
        <strain evidence="2">cv. Bd21</strain>
    </source>
</reference>
<dbReference type="FunCoup" id="A0A2K2CLT4">
    <property type="interactions" value="4"/>
</dbReference>
<evidence type="ECO:0000313" key="3">
    <source>
        <dbReference type="Proteomes" id="UP000008810"/>
    </source>
</evidence>
<dbReference type="EnsemblPlants" id="PNT62985">
    <property type="protein sequence ID" value="PNT62985"/>
    <property type="gene ID" value="BRADI_4g10241v3"/>
</dbReference>
<evidence type="ECO:0000313" key="1">
    <source>
        <dbReference type="EMBL" id="PNT62985.1"/>
    </source>
</evidence>
<evidence type="ECO:0000313" key="2">
    <source>
        <dbReference type="EnsemblPlants" id="PNT62985"/>
    </source>
</evidence>
<dbReference type="InterPro" id="IPR036047">
    <property type="entry name" value="F-box-like_dom_sf"/>
</dbReference>
<organism evidence="1">
    <name type="scientific">Brachypodium distachyon</name>
    <name type="common">Purple false brome</name>
    <name type="synonym">Trachynia distachya</name>
    <dbReference type="NCBI Taxonomy" id="15368"/>
    <lineage>
        <taxon>Eukaryota</taxon>
        <taxon>Viridiplantae</taxon>
        <taxon>Streptophyta</taxon>
        <taxon>Embryophyta</taxon>
        <taxon>Tracheophyta</taxon>
        <taxon>Spermatophyta</taxon>
        <taxon>Magnoliopsida</taxon>
        <taxon>Liliopsida</taxon>
        <taxon>Poales</taxon>
        <taxon>Poaceae</taxon>
        <taxon>BOP clade</taxon>
        <taxon>Pooideae</taxon>
        <taxon>Stipodae</taxon>
        <taxon>Brachypodieae</taxon>
        <taxon>Brachypodium</taxon>
    </lineage>
</organism>
<reference evidence="1" key="2">
    <citation type="submission" date="2017-06" db="EMBL/GenBank/DDBJ databases">
        <title>WGS assembly of Brachypodium distachyon.</title>
        <authorList>
            <consortium name="The International Brachypodium Initiative"/>
            <person name="Lucas S."/>
            <person name="Harmon-Smith M."/>
            <person name="Lail K."/>
            <person name="Tice H."/>
            <person name="Grimwood J."/>
            <person name="Bruce D."/>
            <person name="Barry K."/>
            <person name="Shu S."/>
            <person name="Lindquist E."/>
            <person name="Wang M."/>
            <person name="Pitluck S."/>
            <person name="Vogel J.P."/>
            <person name="Garvin D.F."/>
            <person name="Mockler T.C."/>
            <person name="Schmutz J."/>
            <person name="Rokhsar D."/>
            <person name="Bevan M.W."/>
        </authorList>
    </citation>
    <scope>NUCLEOTIDE SEQUENCE</scope>
    <source>
        <strain evidence="1">Bd21</strain>
    </source>
</reference>
<dbReference type="PANTHER" id="PTHR32133">
    <property type="entry name" value="OS07G0120400 PROTEIN"/>
    <property type="match status" value="1"/>
</dbReference>
<dbReference type="SUPFAM" id="SSF81383">
    <property type="entry name" value="F-box domain"/>
    <property type="match status" value="1"/>
</dbReference>
<dbReference type="Proteomes" id="UP000008810">
    <property type="component" value="Chromosome 4"/>
</dbReference>
<protein>
    <recommendedName>
        <fullName evidence="4">F-box domain-containing protein</fullName>
    </recommendedName>
</protein>
<dbReference type="InParanoid" id="A0A2K2CLT4"/>
<sequence>MTRTLLREILLCLPPQPSSLPRASAVCTCWRHALLGDGFLRRFRAHHRKPALLGFFLQGLMKYPPSFVPALDPPNRVPATRFSGPRGFEVGFEFLGCRHGLALFLDWSRRVVLLWDPITGHERRVSFPLLPGYTANNMV</sequence>
<gene>
    <name evidence="1" type="ORF">BRADI_4g10241v3</name>
</gene>